<dbReference type="GO" id="GO:0006281">
    <property type="term" value="P:DNA repair"/>
    <property type="evidence" value="ECO:0007669"/>
    <property type="project" value="TreeGrafter"/>
</dbReference>
<comment type="function">
    <text evidence="1">Introduces a single-strand break via transesterification at a target site in duplex DNA. Releases the supercoiling and torsional tension of DNA introduced during the DNA replication and transcription by transiently cleaving and rejoining one strand of the DNA duplex. The scissile phosphodiester is attacked by the catalytic tyrosine of the enzyme, resulting in the formation of a DNA-(5'-phosphotyrosyl)-enzyme intermediate and the expulsion of a 3'-OH DNA strand.</text>
</comment>
<dbReference type="InterPro" id="IPR023405">
    <property type="entry name" value="Topo_IA_core_domain"/>
</dbReference>
<protein>
    <recommendedName>
        <fullName evidence="1">DNA topoisomerase</fullName>
        <ecNumber evidence="1">5.6.2.1</ecNumber>
    </recommendedName>
</protein>
<feature type="transmembrane region" description="Helical" evidence="2">
    <location>
        <begin position="95"/>
        <end position="114"/>
    </location>
</feature>
<comment type="catalytic activity">
    <reaction evidence="1">
        <text>ATP-independent breakage of single-stranded DNA, followed by passage and rejoining.</text>
        <dbReference type="EC" id="5.6.2.1"/>
    </reaction>
</comment>
<dbReference type="EMBL" id="CP133620">
    <property type="protein sequence ID" value="WMV48461.1"/>
    <property type="molecule type" value="Genomic_DNA"/>
</dbReference>
<name>A0AAF0UNT7_SOLVR</name>
<organism evidence="3 4">
    <name type="scientific">Solanum verrucosum</name>
    <dbReference type="NCBI Taxonomy" id="315347"/>
    <lineage>
        <taxon>Eukaryota</taxon>
        <taxon>Viridiplantae</taxon>
        <taxon>Streptophyta</taxon>
        <taxon>Embryophyta</taxon>
        <taxon>Tracheophyta</taxon>
        <taxon>Spermatophyta</taxon>
        <taxon>Magnoliopsida</taxon>
        <taxon>eudicotyledons</taxon>
        <taxon>Gunneridae</taxon>
        <taxon>Pentapetalae</taxon>
        <taxon>asterids</taxon>
        <taxon>lamiids</taxon>
        <taxon>Solanales</taxon>
        <taxon>Solanaceae</taxon>
        <taxon>Solanoideae</taxon>
        <taxon>Solaneae</taxon>
        <taxon>Solanum</taxon>
    </lineage>
</organism>
<evidence type="ECO:0000256" key="1">
    <source>
        <dbReference type="RuleBase" id="RU362092"/>
    </source>
</evidence>
<evidence type="ECO:0000313" key="3">
    <source>
        <dbReference type="EMBL" id="WMV48461.1"/>
    </source>
</evidence>
<accession>A0AAF0UNT7</accession>
<dbReference type="AlphaFoldDB" id="A0AAF0UNT7"/>
<dbReference type="PANTHER" id="PTHR11390">
    <property type="entry name" value="PROKARYOTIC DNA TOPOISOMERASE"/>
    <property type="match status" value="1"/>
</dbReference>
<keyword evidence="2" id="KW-0812">Transmembrane</keyword>
<dbReference type="Proteomes" id="UP001234989">
    <property type="component" value="Chromosome 9"/>
</dbReference>
<proteinExistence type="inferred from homology"/>
<sequence length="265" mass="30302">MASAFSSLDSSLIFMSLFSLESTDLVDMLLDILVLHVNVLNSTFWMSTRRGTTEVHEFDAMFLGSHAHYKLTSVIGHVFRQIDELHQHHLIKLQIAHFLNLCLVAFVLLFGIFFCHNSVFLLYLIGSVIVCTGFHTSDDRRIYLARLSSVTEKVILKKMNSLAEPNRDEALSTDAHQEMDLKVGVAFTRFQTSYFDGKYGNLDARVISLVLSTLFRLPITQYLYFFLTELLMCHLKKLPDSDDIHKFSSYCHSCCCFYSVLIVLS</sequence>
<dbReference type="GO" id="GO:0003917">
    <property type="term" value="F:DNA topoisomerase type I (single strand cut, ATP-independent) activity"/>
    <property type="evidence" value="ECO:0007669"/>
    <property type="project" value="UniProtKB-EC"/>
</dbReference>
<dbReference type="InterPro" id="IPR013824">
    <property type="entry name" value="Topo_IA_cen_sub1"/>
</dbReference>
<keyword evidence="4" id="KW-1185">Reference proteome</keyword>
<gene>
    <name evidence="3" type="ORF">MTR67_041846</name>
</gene>
<keyword evidence="2" id="KW-1133">Transmembrane helix</keyword>
<keyword evidence="1" id="KW-0238">DNA-binding</keyword>
<dbReference type="GO" id="GO:0005634">
    <property type="term" value="C:nucleus"/>
    <property type="evidence" value="ECO:0007669"/>
    <property type="project" value="TreeGrafter"/>
</dbReference>
<dbReference type="SUPFAM" id="SSF56712">
    <property type="entry name" value="Prokaryotic type I DNA topoisomerase"/>
    <property type="match status" value="1"/>
</dbReference>
<dbReference type="GO" id="GO:0006310">
    <property type="term" value="P:DNA recombination"/>
    <property type="evidence" value="ECO:0007669"/>
    <property type="project" value="TreeGrafter"/>
</dbReference>
<keyword evidence="2" id="KW-0472">Membrane</keyword>
<evidence type="ECO:0000256" key="2">
    <source>
        <dbReference type="SAM" id="Phobius"/>
    </source>
</evidence>
<comment type="similarity">
    <text evidence="1">Belongs to the type IA topoisomerase family.</text>
</comment>
<evidence type="ECO:0000313" key="4">
    <source>
        <dbReference type="Proteomes" id="UP001234989"/>
    </source>
</evidence>
<keyword evidence="1" id="KW-0799">Topoisomerase</keyword>
<feature type="transmembrane region" description="Helical" evidence="2">
    <location>
        <begin position="120"/>
        <end position="137"/>
    </location>
</feature>
<dbReference type="EC" id="5.6.2.1" evidence="1"/>
<dbReference type="GO" id="GO:0003677">
    <property type="term" value="F:DNA binding"/>
    <property type="evidence" value="ECO:0007669"/>
    <property type="project" value="UniProtKB-KW"/>
</dbReference>
<dbReference type="GO" id="GO:0006265">
    <property type="term" value="P:DNA topological change"/>
    <property type="evidence" value="ECO:0007669"/>
    <property type="project" value="InterPro"/>
</dbReference>
<dbReference type="PANTHER" id="PTHR11390:SF20">
    <property type="entry name" value="DNA TOPOISOMERASE 3-BETA-1"/>
    <property type="match status" value="1"/>
</dbReference>
<keyword evidence="1" id="KW-0413">Isomerase</keyword>
<dbReference type="Gene3D" id="1.10.460.10">
    <property type="entry name" value="Topoisomerase I, domain 2"/>
    <property type="match status" value="1"/>
</dbReference>
<dbReference type="InterPro" id="IPR000380">
    <property type="entry name" value="Topo_IA"/>
</dbReference>
<reference evidence="3" key="1">
    <citation type="submission" date="2023-08" db="EMBL/GenBank/DDBJ databases">
        <title>A de novo genome assembly of Solanum verrucosum Schlechtendal, a Mexican diploid species geographically isolated from the other diploid A-genome species in potato relatives.</title>
        <authorList>
            <person name="Hosaka K."/>
        </authorList>
    </citation>
    <scope>NUCLEOTIDE SEQUENCE</scope>
    <source>
        <tissue evidence="3">Young leaves</tissue>
    </source>
</reference>